<evidence type="ECO:0000256" key="2">
    <source>
        <dbReference type="SAM" id="MobiDB-lite"/>
    </source>
</evidence>
<gene>
    <name evidence="3" type="ORF">HYN69_19100</name>
</gene>
<dbReference type="KEGG" id="geh:HYN69_19100"/>
<evidence type="ECO:0000313" key="3">
    <source>
        <dbReference type="EMBL" id="AWB50691.1"/>
    </source>
</evidence>
<dbReference type="Proteomes" id="UP000244496">
    <property type="component" value="Plasmid unnamed1"/>
</dbReference>
<dbReference type="PANTHER" id="PTHR35024:SF4">
    <property type="entry name" value="POLYMER-FORMING CYTOSKELETAL PROTEIN"/>
    <property type="match status" value="1"/>
</dbReference>
<sequence>MGRWWGTRQDGTRNDGRSEIEKPIDNNELGVASLRSETSSAVEVDELHKPAAVNESISISTEKITVNSSTRMPVQATTSSSEPTVIRAGLHLEGNIRTANDVLLEGSVRGEVSANSITISAGASLSGIVSATTIVVDGVVEGVIRCLKLQVNTTGSISGEIHHSILVVEAGAIIEGTVFRSDRMIEAMAPTFDERIEEAQMTSSPEAYTVINP</sequence>
<keyword evidence="3" id="KW-0614">Plasmid</keyword>
<dbReference type="PANTHER" id="PTHR35024">
    <property type="entry name" value="HYPOTHETICAL CYTOSOLIC PROTEIN"/>
    <property type="match status" value="1"/>
</dbReference>
<name>A0A2S0USA3_9RHOB</name>
<feature type="region of interest" description="Disordered" evidence="2">
    <location>
        <begin position="1"/>
        <end position="21"/>
    </location>
</feature>
<evidence type="ECO:0000256" key="1">
    <source>
        <dbReference type="ARBA" id="ARBA00044755"/>
    </source>
</evidence>
<evidence type="ECO:0008006" key="5">
    <source>
        <dbReference type="Google" id="ProtNLM"/>
    </source>
</evidence>
<proteinExistence type="inferred from homology"/>
<geneLocation type="plasmid" evidence="3">
    <name>unnamed1</name>
</geneLocation>
<dbReference type="Pfam" id="PF04519">
    <property type="entry name" value="Bactofilin"/>
    <property type="match status" value="1"/>
</dbReference>
<keyword evidence="4" id="KW-1185">Reference proteome</keyword>
<dbReference type="OrthoDB" id="5738271at2"/>
<organism evidence="3 4">
    <name type="scientific">Paragemmobacter aquarius</name>
    <dbReference type="NCBI Taxonomy" id="2169400"/>
    <lineage>
        <taxon>Bacteria</taxon>
        <taxon>Pseudomonadati</taxon>
        <taxon>Pseudomonadota</taxon>
        <taxon>Alphaproteobacteria</taxon>
        <taxon>Rhodobacterales</taxon>
        <taxon>Paracoccaceae</taxon>
        <taxon>Paragemmobacter</taxon>
    </lineage>
</organism>
<protein>
    <recommendedName>
        <fullName evidence="5">Protein CcmA, bactofilin family</fullName>
    </recommendedName>
</protein>
<accession>A0A2S0USA3</accession>
<feature type="compositionally biased region" description="Basic and acidic residues" evidence="2">
    <location>
        <begin position="10"/>
        <end position="21"/>
    </location>
</feature>
<reference evidence="3 4" key="1">
    <citation type="submission" date="2018-04" db="EMBL/GenBank/DDBJ databases">
        <title>Genome sequencing of Gemmobacter.</title>
        <authorList>
            <person name="Yi H."/>
            <person name="Baek M.-G."/>
        </authorList>
    </citation>
    <scope>NUCLEOTIDE SEQUENCE [LARGE SCALE GENOMIC DNA]</scope>
    <source>
        <strain evidence="3 4">HYN0069</strain>
        <plasmid evidence="4">Plasmid unnamed1</plasmid>
    </source>
</reference>
<dbReference type="InterPro" id="IPR007607">
    <property type="entry name" value="BacA/B"/>
</dbReference>
<dbReference type="AlphaFoldDB" id="A0A2S0USA3"/>
<comment type="similarity">
    <text evidence="1">Belongs to the bactofilin family.</text>
</comment>
<evidence type="ECO:0000313" key="4">
    <source>
        <dbReference type="Proteomes" id="UP000244496"/>
    </source>
</evidence>
<dbReference type="EMBL" id="CP028919">
    <property type="protein sequence ID" value="AWB50691.1"/>
    <property type="molecule type" value="Genomic_DNA"/>
</dbReference>
<dbReference type="RefSeq" id="WP_108437496.1">
    <property type="nucleotide sequence ID" value="NZ_CP028919.1"/>
</dbReference>